<name>A0A173R211_ANAHA</name>
<dbReference type="PANTHER" id="PTHR43549">
    <property type="entry name" value="MULTIDRUG RESISTANCE PROTEIN YPNP-RELATED"/>
    <property type="match status" value="1"/>
</dbReference>
<dbReference type="NCBIfam" id="TIGR00797">
    <property type="entry name" value="matE"/>
    <property type="match status" value="1"/>
</dbReference>
<evidence type="ECO:0000313" key="8">
    <source>
        <dbReference type="EMBL" id="CUM71599.1"/>
    </source>
</evidence>
<keyword evidence="5 7" id="KW-1133">Transmembrane helix</keyword>
<evidence type="ECO:0000256" key="1">
    <source>
        <dbReference type="ARBA" id="ARBA00004651"/>
    </source>
</evidence>
<reference evidence="8 9" key="1">
    <citation type="submission" date="2015-09" db="EMBL/GenBank/DDBJ databases">
        <authorList>
            <consortium name="Pathogen Informatics"/>
        </authorList>
    </citation>
    <scope>NUCLEOTIDE SEQUENCE [LARGE SCALE GENOMIC DNA]</scope>
    <source>
        <strain evidence="8 9">2789STDY5834959</strain>
    </source>
</reference>
<dbReference type="EMBL" id="CYXY01000001">
    <property type="protein sequence ID" value="CUM71599.1"/>
    <property type="molecule type" value="Genomic_DNA"/>
</dbReference>
<feature type="transmembrane region" description="Helical" evidence="7">
    <location>
        <begin position="359"/>
        <end position="380"/>
    </location>
</feature>
<feature type="transmembrane region" description="Helical" evidence="7">
    <location>
        <begin position="199"/>
        <end position="220"/>
    </location>
</feature>
<evidence type="ECO:0000256" key="3">
    <source>
        <dbReference type="ARBA" id="ARBA00022475"/>
    </source>
</evidence>
<dbReference type="Pfam" id="PF01554">
    <property type="entry name" value="MatE"/>
    <property type="match status" value="2"/>
</dbReference>
<feature type="transmembrane region" description="Helical" evidence="7">
    <location>
        <begin position="135"/>
        <end position="152"/>
    </location>
</feature>
<dbReference type="RefSeq" id="WP_055072177.1">
    <property type="nucleotide sequence ID" value="NZ_CYXY01000001.1"/>
</dbReference>
<gene>
    <name evidence="8" type="primary">mepA_1</name>
    <name evidence="8" type="ORF">ERS852571_00146</name>
</gene>
<evidence type="ECO:0000256" key="7">
    <source>
        <dbReference type="SAM" id="Phobius"/>
    </source>
</evidence>
<evidence type="ECO:0000256" key="5">
    <source>
        <dbReference type="ARBA" id="ARBA00022989"/>
    </source>
</evidence>
<dbReference type="Proteomes" id="UP000095553">
    <property type="component" value="Unassembled WGS sequence"/>
</dbReference>
<keyword evidence="4 7" id="KW-0812">Transmembrane</keyword>
<keyword evidence="6 7" id="KW-0472">Membrane</keyword>
<dbReference type="InterPro" id="IPR048279">
    <property type="entry name" value="MdtK-like"/>
</dbReference>
<feature type="transmembrane region" description="Helical" evidence="7">
    <location>
        <begin position="241"/>
        <end position="266"/>
    </location>
</feature>
<dbReference type="PIRSF" id="PIRSF006603">
    <property type="entry name" value="DinF"/>
    <property type="match status" value="1"/>
</dbReference>
<proteinExistence type="predicted"/>
<accession>A0A173R211</accession>
<dbReference type="InterPro" id="IPR052031">
    <property type="entry name" value="Membrane_Transporter-Flippase"/>
</dbReference>
<dbReference type="PANTHER" id="PTHR43549:SF2">
    <property type="entry name" value="MULTIDRUG RESISTANCE PROTEIN NORM-RELATED"/>
    <property type="match status" value="1"/>
</dbReference>
<keyword evidence="2" id="KW-0813">Transport</keyword>
<feature type="transmembrane region" description="Helical" evidence="7">
    <location>
        <begin position="318"/>
        <end position="339"/>
    </location>
</feature>
<dbReference type="GO" id="GO:0005886">
    <property type="term" value="C:plasma membrane"/>
    <property type="evidence" value="ECO:0007669"/>
    <property type="project" value="UniProtKB-SubCell"/>
</dbReference>
<dbReference type="GO" id="GO:0015297">
    <property type="term" value="F:antiporter activity"/>
    <property type="evidence" value="ECO:0007669"/>
    <property type="project" value="InterPro"/>
</dbReference>
<protein>
    <submittedName>
        <fullName evidence="8">Staphylococcal virulence regulator protein A</fullName>
    </submittedName>
</protein>
<feature type="transmembrane region" description="Helical" evidence="7">
    <location>
        <begin position="418"/>
        <end position="440"/>
    </location>
</feature>
<organism evidence="8 9">
    <name type="scientific">Anaerostipes hadrus</name>
    <dbReference type="NCBI Taxonomy" id="649756"/>
    <lineage>
        <taxon>Bacteria</taxon>
        <taxon>Bacillati</taxon>
        <taxon>Bacillota</taxon>
        <taxon>Clostridia</taxon>
        <taxon>Lachnospirales</taxon>
        <taxon>Lachnospiraceae</taxon>
        <taxon>Anaerostipes</taxon>
    </lineage>
</organism>
<evidence type="ECO:0000256" key="6">
    <source>
        <dbReference type="ARBA" id="ARBA00023136"/>
    </source>
</evidence>
<feature type="transmembrane region" description="Helical" evidence="7">
    <location>
        <begin position="392"/>
        <end position="412"/>
    </location>
</feature>
<evidence type="ECO:0000256" key="2">
    <source>
        <dbReference type="ARBA" id="ARBA00022448"/>
    </source>
</evidence>
<evidence type="ECO:0000256" key="4">
    <source>
        <dbReference type="ARBA" id="ARBA00022692"/>
    </source>
</evidence>
<comment type="subcellular location">
    <subcellularLocation>
        <location evidence="1">Cell membrane</location>
        <topology evidence="1">Multi-pass membrane protein</topology>
    </subcellularLocation>
</comment>
<dbReference type="AlphaFoldDB" id="A0A173R211"/>
<feature type="transmembrane region" description="Helical" evidence="7">
    <location>
        <begin position="164"/>
        <end position="187"/>
    </location>
</feature>
<feature type="transmembrane region" description="Helical" evidence="7">
    <location>
        <begin position="94"/>
        <end position="115"/>
    </location>
</feature>
<sequence>MANENKMGYLPIKKLILQMSLPPMCSMFLQYSYNLVDSMFVANINENALAAVSLSFPITTLMISLSIWIGVGINVLIAGYLGKKEQDLADCATTLGLLVALIVGICINILALLIMKPYFSAFTNNPAIFDYAMQYMSVCAFMQVPNMVHIAIQKVFQGTGNMITPMWFQIAGVIFNFVFDPLLIFGIGPFPKMGIRGAALATVLGYALSMVIAFLLLVFTKQKVRIKIKGFHVDSHMLKNLFSYGFPSFVMNALGSFMLTFTNLFLTAYSDTVVAFFGAYFKVQQMIFMTVNGLIQGCLPVMRFNYSAKHPERLKEAFHFGTQAATVMMIGGTCLLLFLPKQILFLFAASESMIKIGVPAMRILSIGLVFCGFSIMIATYQQAIEKIQSSMLIHILRQGILLVPLMWLFNHMFGINGIWISFPVTEILVFIVAVLLQTVISKPQ</sequence>
<dbReference type="InterPro" id="IPR002528">
    <property type="entry name" value="MATE_fam"/>
</dbReference>
<keyword evidence="3" id="KW-1003">Cell membrane</keyword>
<evidence type="ECO:0000313" key="9">
    <source>
        <dbReference type="Proteomes" id="UP000095553"/>
    </source>
</evidence>
<dbReference type="GO" id="GO:0042910">
    <property type="term" value="F:xenobiotic transmembrane transporter activity"/>
    <property type="evidence" value="ECO:0007669"/>
    <property type="project" value="InterPro"/>
</dbReference>
<feature type="transmembrane region" description="Helical" evidence="7">
    <location>
        <begin position="56"/>
        <end position="82"/>
    </location>
</feature>